<reference evidence="1 2" key="1">
    <citation type="submission" date="2021-06" db="EMBL/GenBank/DDBJ databases">
        <authorList>
            <person name="Kallberg Y."/>
            <person name="Tangrot J."/>
            <person name="Rosling A."/>
        </authorList>
    </citation>
    <scope>NUCLEOTIDE SEQUENCE [LARGE SCALE GENOMIC DNA]</scope>
    <source>
        <strain evidence="1 2">120-4 pot B 10/14</strain>
    </source>
</reference>
<protein>
    <submittedName>
        <fullName evidence="1">37294_t:CDS:1</fullName>
    </submittedName>
</protein>
<dbReference type="EMBL" id="CAJVQB010007890">
    <property type="protein sequence ID" value="CAG8710863.1"/>
    <property type="molecule type" value="Genomic_DNA"/>
</dbReference>
<name>A0ABN7V2F7_GIGMA</name>
<gene>
    <name evidence="1" type="ORF">GMARGA_LOCUS12740</name>
</gene>
<sequence length="295" mass="34000">MSIDTESYRKNPFKVLMELDPSNNKPDKNIKVELPQEKSTDSINENQNLYLSSEIHKRRKKKDNEFLIEVDTNIVQNEMRLEKKFVLKDENITSKEKNLSQLNNQVIENRKTLTGPNAISIIREHRFDKSKENTLVDKSSSSKRHSIDVGKRKIETGNKGNYKYTTFIQEELQVNMILQEILNWLELIENRQAGYTSLPTLAPKGVIVALKNHGKICALPNKGKNNAQNYGMNNTEQYYLDAQILDVSVITDSDHKVAIVGIKTEYLKTTLSTANTRRKGYQQTIYLYDRASEED</sequence>
<evidence type="ECO:0000313" key="1">
    <source>
        <dbReference type="EMBL" id="CAG8710863.1"/>
    </source>
</evidence>
<organism evidence="1 2">
    <name type="scientific">Gigaspora margarita</name>
    <dbReference type="NCBI Taxonomy" id="4874"/>
    <lineage>
        <taxon>Eukaryota</taxon>
        <taxon>Fungi</taxon>
        <taxon>Fungi incertae sedis</taxon>
        <taxon>Mucoromycota</taxon>
        <taxon>Glomeromycotina</taxon>
        <taxon>Glomeromycetes</taxon>
        <taxon>Diversisporales</taxon>
        <taxon>Gigasporaceae</taxon>
        <taxon>Gigaspora</taxon>
    </lineage>
</organism>
<evidence type="ECO:0000313" key="2">
    <source>
        <dbReference type="Proteomes" id="UP000789901"/>
    </source>
</evidence>
<keyword evidence="2" id="KW-1185">Reference proteome</keyword>
<accession>A0ABN7V2F7</accession>
<dbReference type="Proteomes" id="UP000789901">
    <property type="component" value="Unassembled WGS sequence"/>
</dbReference>
<proteinExistence type="predicted"/>
<comment type="caution">
    <text evidence="1">The sequence shown here is derived from an EMBL/GenBank/DDBJ whole genome shotgun (WGS) entry which is preliminary data.</text>
</comment>